<evidence type="ECO:0000313" key="1">
    <source>
        <dbReference type="EMBL" id="MDR6711673.1"/>
    </source>
</evidence>
<reference evidence="1" key="1">
    <citation type="submission" date="2023-07" db="EMBL/GenBank/DDBJ databases">
        <title>Sorghum-associated microbial communities from plants grown in Nebraska, USA.</title>
        <authorList>
            <person name="Schachtman D."/>
        </authorList>
    </citation>
    <scope>NUCLEOTIDE SEQUENCE</scope>
    <source>
        <strain evidence="1">BE56</strain>
    </source>
</reference>
<gene>
    <name evidence="1" type="ORF">J2W83_001267</name>
</gene>
<comment type="caution">
    <text evidence="1">The sequence shown here is derived from an EMBL/GenBank/DDBJ whole genome shotgun (WGS) entry which is preliminary data.</text>
</comment>
<protein>
    <submittedName>
        <fullName evidence="1">Uncharacterized protein</fullName>
    </submittedName>
</protein>
<keyword evidence="2" id="KW-1185">Reference proteome</keyword>
<sequence length="166" mass="17507">MLNSSSLASLTTAALLAIAPSVYADTTPRLVPVYEAIVDIAPSQALGKGAVGERFIVPITGGEFHGPGLQGKVLAGGADRQLLRSDGVKQLDALYELQTSDGSVLTVRNQVLVHNLDPAKRYAFSHISIDAPQGPYAWLSQAVLVGSLTSLKPARNAVSIKVYRVE</sequence>
<name>A0ACC6JZN5_9PSED</name>
<dbReference type="EMBL" id="JAVDTH010000005">
    <property type="protein sequence ID" value="MDR6711673.1"/>
    <property type="molecule type" value="Genomic_DNA"/>
</dbReference>
<organism evidence="1 2">
    <name type="scientific">Pseudomonas hunanensis</name>
    <dbReference type="NCBI Taxonomy" id="1247546"/>
    <lineage>
        <taxon>Bacteria</taxon>
        <taxon>Pseudomonadati</taxon>
        <taxon>Pseudomonadota</taxon>
        <taxon>Gammaproteobacteria</taxon>
        <taxon>Pseudomonadales</taxon>
        <taxon>Pseudomonadaceae</taxon>
        <taxon>Pseudomonas</taxon>
    </lineage>
</organism>
<dbReference type="Proteomes" id="UP001259587">
    <property type="component" value="Unassembled WGS sequence"/>
</dbReference>
<evidence type="ECO:0000313" key="2">
    <source>
        <dbReference type="Proteomes" id="UP001259587"/>
    </source>
</evidence>
<proteinExistence type="predicted"/>
<accession>A0ACC6JZN5</accession>